<sequence>MYDHSTSVYNNSCLKVPRDAKLNHPVPLYEKEFDLHLDNNMRKLSSDSDNSATKKRYVDKQTTKSFIDFISNIPEYNEINHLSNKEFYKKLENLKEKRRYYEECMRNEIKFDCKDSEWIEEYKNLKLGAKNAKNRKKGTIKPFCTSPLLNANPDTAKVLQSLDVEVFSDKEIANKPPSRRSVRIETPSDKFSTNLTPEPFRSKSRANFPSTSPKTRNNTEWDELSLENLKLDLEETTPLPVETKSAPCSPVRQKPAASWENNGGITIPKPFQMTVRDEEMKIVDELYDKMKKPKEKSDMFKAHEVPIQSQIPLFDKIMADQERRSYLTKQRRKAELQAQMKPFSFTKRDEEIQELTRELSRSTPNLYYEPPLKTKKFKAKPVPKNLFSNYIYKKMHEDEFYRALQKKIRAEEMLRAASLPPSMAKREKTKPRMDVCPRSYRDTPKEDNPSRKTGRVPDFKAYHDQLEKELEELKNEFISTSPRPFKFKTSKRSDKRGKRCYRHSSASSKSSSTKTQSSSSLDIPSLNRSNLAAVLRIQSARRKLEMDMLRKLEEARLKEEARWKEKLMRKKPVWEALAYSHEEDLAMRLQLRREEERLRNEEYRNRMELMLGRVNRQPTLFERQSQIRYPKTKEDLVEQLYKDYRLAEKSRKKRLITASEMRSLVEMKDEAIQAYLDENNKYDTDGVKENESFEEGKEKCECSSD</sequence>
<reference evidence="4 5" key="1">
    <citation type="submission" date="2019-01" db="EMBL/GenBank/DDBJ databases">
        <authorList>
            <person name="Sayadi A."/>
        </authorList>
    </citation>
    <scope>NUCLEOTIDE SEQUENCE [LARGE SCALE GENOMIC DNA]</scope>
</reference>
<evidence type="ECO:0000256" key="2">
    <source>
        <dbReference type="ARBA" id="ARBA00023054"/>
    </source>
</evidence>
<accession>A0A653C3I5</accession>
<dbReference type="OrthoDB" id="2150121at2759"/>
<dbReference type="Proteomes" id="UP000410492">
    <property type="component" value="Unassembled WGS sequence"/>
</dbReference>
<dbReference type="PANTHER" id="PTHR21501">
    <property type="entry name" value="PROTEIN FAM-161"/>
    <property type="match status" value="1"/>
</dbReference>
<name>A0A653C3I5_CALMS</name>
<dbReference type="GO" id="GO:0005856">
    <property type="term" value="C:cytoskeleton"/>
    <property type="evidence" value="ECO:0007669"/>
    <property type="project" value="UniProtKB-ARBA"/>
</dbReference>
<comment type="similarity">
    <text evidence="1">Belongs to the FAM161 family.</text>
</comment>
<feature type="compositionally biased region" description="Basic and acidic residues" evidence="3">
    <location>
        <begin position="424"/>
        <end position="458"/>
    </location>
</feature>
<feature type="compositionally biased region" description="Basic residues" evidence="3">
    <location>
        <begin position="485"/>
        <end position="502"/>
    </location>
</feature>
<keyword evidence="2" id="KW-0175">Coiled coil</keyword>
<protein>
    <recommendedName>
        <fullName evidence="6">FAM161 centrosomal protein A</fullName>
    </recommendedName>
</protein>
<evidence type="ECO:0000313" key="5">
    <source>
        <dbReference type="Proteomes" id="UP000410492"/>
    </source>
</evidence>
<gene>
    <name evidence="4" type="ORF">CALMAC_LOCUS5434</name>
</gene>
<dbReference type="GO" id="GO:0005929">
    <property type="term" value="C:cilium"/>
    <property type="evidence" value="ECO:0007669"/>
    <property type="project" value="TreeGrafter"/>
</dbReference>
<dbReference type="GO" id="GO:0044782">
    <property type="term" value="P:cilium organization"/>
    <property type="evidence" value="ECO:0007669"/>
    <property type="project" value="TreeGrafter"/>
</dbReference>
<organism evidence="4 5">
    <name type="scientific">Callosobruchus maculatus</name>
    <name type="common">Southern cowpea weevil</name>
    <name type="synonym">Pulse bruchid</name>
    <dbReference type="NCBI Taxonomy" id="64391"/>
    <lineage>
        <taxon>Eukaryota</taxon>
        <taxon>Metazoa</taxon>
        <taxon>Ecdysozoa</taxon>
        <taxon>Arthropoda</taxon>
        <taxon>Hexapoda</taxon>
        <taxon>Insecta</taxon>
        <taxon>Pterygota</taxon>
        <taxon>Neoptera</taxon>
        <taxon>Endopterygota</taxon>
        <taxon>Coleoptera</taxon>
        <taxon>Polyphaga</taxon>
        <taxon>Cucujiformia</taxon>
        <taxon>Chrysomeloidea</taxon>
        <taxon>Chrysomelidae</taxon>
        <taxon>Bruchinae</taxon>
        <taxon>Bruchini</taxon>
        <taxon>Callosobruchus</taxon>
    </lineage>
</organism>
<feature type="region of interest" description="Disordered" evidence="3">
    <location>
        <begin position="177"/>
        <end position="222"/>
    </location>
</feature>
<feature type="region of interest" description="Disordered" evidence="3">
    <location>
        <begin position="484"/>
        <end position="524"/>
    </location>
</feature>
<dbReference type="InterPro" id="IPR051655">
    <property type="entry name" value="FAM161"/>
</dbReference>
<evidence type="ECO:0000313" key="4">
    <source>
        <dbReference type="EMBL" id="VEN41689.1"/>
    </source>
</evidence>
<feature type="compositionally biased region" description="Polar residues" evidence="3">
    <location>
        <begin position="205"/>
        <end position="218"/>
    </location>
</feature>
<dbReference type="AlphaFoldDB" id="A0A653C3I5"/>
<evidence type="ECO:0000256" key="1">
    <source>
        <dbReference type="ARBA" id="ARBA00006663"/>
    </source>
</evidence>
<feature type="compositionally biased region" description="Low complexity" evidence="3">
    <location>
        <begin position="504"/>
        <end position="520"/>
    </location>
</feature>
<feature type="region of interest" description="Disordered" evidence="3">
    <location>
        <begin position="422"/>
        <end position="458"/>
    </location>
</feature>
<dbReference type="PANTHER" id="PTHR21501:SF1">
    <property type="entry name" value="PROTEIN FAM-161"/>
    <property type="match status" value="1"/>
</dbReference>
<keyword evidence="5" id="KW-1185">Reference proteome</keyword>
<dbReference type="EMBL" id="CAACVG010006789">
    <property type="protein sequence ID" value="VEN41689.1"/>
    <property type="molecule type" value="Genomic_DNA"/>
</dbReference>
<proteinExistence type="inferred from homology"/>
<dbReference type="InterPro" id="IPR019579">
    <property type="entry name" value="FAM161A/B"/>
</dbReference>
<evidence type="ECO:0008006" key="6">
    <source>
        <dbReference type="Google" id="ProtNLM"/>
    </source>
</evidence>
<evidence type="ECO:0000256" key="3">
    <source>
        <dbReference type="SAM" id="MobiDB-lite"/>
    </source>
</evidence>
<dbReference type="Pfam" id="PF10595">
    <property type="entry name" value="FAM161A_B"/>
    <property type="match status" value="1"/>
</dbReference>
<feature type="region of interest" description="Disordered" evidence="3">
    <location>
        <begin position="240"/>
        <end position="265"/>
    </location>
</feature>
<feature type="region of interest" description="Disordered" evidence="3">
    <location>
        <begin position="683"/>
        <end position="705"/>
    </location>
</feature>